<reference evidence="1" key="1">
    <citation type="journal article" date="2021" name="Nat. Commun.">
        <title>Genetic determinants of endophytism in the Arabidopsis root mycobiome.</title>
        <authorList>
            <person name="Mesny F."/>
            <person name="Miyauchi S."/>
            <person name="Thiergart T."/>
            <person name="Pickel B."/>
            <person name="Atanasova L."/>
            <person name="Karlsson M."/>
            <person name="Huettel B."/>
            <person name="Barry K.W."/>
            <person name="Haridas S."/>
            <person name="Chen C."/>
            <person name="Bauer D."/>
            <person name="Andreopoulos W."/>
            <person name="Pangilinan J."/>
            <person name="LaButti K."/>
            <person name="Riley R."/>
            <person name="Lipzen A."/>
            <person name="Clum A."/>
            <person name="Drula E."/>
            <person name="Henrissat B."/>
            <person name="Kohler A."/>
            <person name="Grigoriev I.V."/>
            <person name="Martin F.M."/>
            <person name="Hacquard S."/>
        </authorList>
    </citation>
    <scope>NUCLEOTIDE SEQUENCE</scope>
    <source>
        <strain evidence="1">MPI-CAGE-AT-0023</strain>
    </source>
</reference>
<gene>
    <name evidence="1" type="ORF">BKA55DRAFT_546705</name>
</gene>
<evidence type="ECO:0008006" key="3">
    <source>
        <dbReference type="Google" id="ProtNLM"/>
    </source>
</evidence>
<dbReference type="Proteomes" id="UP000720189">
    <property type="component" value="Unassembled WGS sequence"/>
</dbReference>
<name>A0A9P9JTG0_FUSRE</name>
<dbReference type="AlphaFoldDB" id="A0A9P9JTG0"/>
<proteinExistence type="predicted"/>
<sequence length="220" mass="24945">MSAASLEHFTLFHKFPPELKLEILNLCSRNDLICLSLTGPDMRNLVTPLIPSKPNLTWVDQLGPTPDVPSECRDPYHNNIPRRSDCGGAREQEVIYFPTSHRFRRHEYRGCKICYRCRTYPTDHPALMDGKRSEKHQTTTGVIVKDDPMETDGGENGAHMELITRHTSPKVVEDETQGLFNRFHSLQANPYNNTFYAFDTKTLGSSNRDATLAHGVTSTI</sequence>
<dbReference type="OrthoDB" id="3435011at2759"/>
<dbReference type="EMBL" id="JAGMUX010000031">
    <property type="protein sequence ID" value="KAH7210867.1"/>
    <property type="molecule type" value="Genomic_DNA"/>
</dbReference>
<comment type="caution">
    <text evidence="1">The sequence shown here is derived from an EMBL/GenBank/DDBJ whole genome shotgun (WGS) entry which is preliminary data.</text>
</comment>
<organism evidence="1 2">
    <name type="scientific">Fusarium redolens</name>
    <dbReference type="NCBI Taxonomy" id="48865"/>
    <lineage>
        <taxon>Eukaryota</taxon>
        <taxon>Fungi</taxon>
        <taxon>Dikarya</taxon>
        <taxon>Ascomycota</taxon>
        <taxon>Pezizomycotina</taxon>
        <taxon>Sordariomycetes</taxon>
        <taxon>Hypocreomycetidae</taxon>
        <taxon>Hypocreales</taxon>
        <taxon>Nectriaceae</taxon>
        <taxon>Fusarium</taxon>
        <taxon>Fusarium redolens species complex</taxon>
    </lineage>
</organism>
<keyword evidence="2" id="KW-1185">Reference proteome</keyword>
<evidence type="ECO:0000313" key="2">
    <source>
        <dbReference type="Proteomes" id="UP000720189"/>
    </source>
</evidence>
<accession>A0A9P9JTG0</accession>
<evidence type="ECO:0000313" key="1">
    <source>
        <dbReference type="EMBL" id="KAH7210867.1"/>
    </source>
</evidence>
<dbReference type="GeneID" id="70220902"/>
<protein>
    <recommendedName>
        <fullName evidence="3">F-box domain-containing protein</fullName>
    </recommendedName>
</protein>
<dbReference type="RefSeq" id="XP_046041638.1">
    <property type="nucleotide sequence ID" value="XM_046190948.1"/>
</dbReference>